<evidence type="ECO:0000313" key="2">
    <source>
        <dbReference type="EMBL" id="QJW97448.1"/>
    </source>
</evidence>
<name>A0A6M5YTT7_9BACT</name>
<evidence type="ECO:0000256" key="1">
    <source>
        <dbReference type="SAM" id="MobiDB-lite"/>
    </source>
</evidence>
<gene>
    <name evidence="2" type="ORF">FTUN_5022</name>
</gene>
<dbReference type="RefSeq" id="WP_171472811.1">
    <property type="nucleotide sequence ID" value="NZ_CP053452.2"/>
</dbReference>
<proteinExistence type="predicted"/>
<evidence type="ECO:0000313" key="3">
    <source>
        <dbReference type="Proteomes" id="UP000503447"/>
    </source>
</evidence>
<dbReference type="EMBL" id="CP053452">
    <property type="protein sequence ID" value="QJW97448.1"/>
    <property type="molecule type" value="Genomic_DNA"/>
</dbReference>
<evidence type="ECO:0008006" key="4">
    <source>
        <dbReference type="Google" id="ProtNLM"/>
    </source>
</evidence>
<accession>A0A6M5YTT7</accession>
<dbReference type="AlphaFoldDB" id="A0A6M5YTT7"/>
<dbReference type="InterPro" id="IPR025132">
    <property type="entry name" value="DUF4058"/>
</dbReference>
<feature type="region of interest" description="Disordered" evidence="1">
    <location>
        <begin position="221"/>
        <end position="246"/>
    </location>
</feature>
<reference evidence="3" key="1">
    <citation type="submission" date="2020-05" db="EMBL/GenBank/DDBJ databases">
        <title>Frigoriglobus tundricola gen. nov., sp. nov., a psychrotolerant cellulolytic planctomycete of the family Gemmataceae with two divergent copies of 16S rRNA gene.</title>
        <authorList>
            <person name="Kulichevskaya I.S."/>
            <person name="Ivanova A.A."/>
            <person name="Naumoff D.G."/>
            <person name="Beletsky A.V."/>
            <person name="Rijpstra W.I.C."/>
            <person name="Sinninghe Damste J.S."/>
            <person name="Mardanov A.V."/>
            <person name="Ravin N.V."/>
            <person name="Dedysh S.N."/>
        </authorList>
    </citation>
    <scope>NUCLEOTIDE SEQUENCE [LARGE SCALE GENOMIC DNA]</scope>
    <source>
        <strain evidence="3">PL17</strain>
    </source>
</reference>
<protein>
    <recommendedName>
        <fullName evidence="4">DUF4058 family protein</fullName>
    </recommendedName>
</protein>
<organism evidence="2 3">
    <name type="scientific">Frigoriglobus tundricola</name>
    <dbReference type="NCBI Taxonomy" id="2774151"/>
    <lineage>
        <taxon>Bacteria</taxon>
        <taxon>Pseudomonadati</taxon>
        <taxon>Planctomycetota</taxon>
        <taxon>Planctomycetia</taxon>
        <taxon>Gemmatales</taxon>
        <taxon>Gemmataceae</taxon>
        <taxon>Frigoriglobus</taxon>
    </lineage>
</organism>
<dbReference type="Proteomes" id="UP000503447">
    <property type="component" value="Chromosome"/>
</dbReference>
<keyword evidence="3" id="KW-1185">Reference proteome</keyword>
<dbReference type="KEGG" id="ftj:FTUN_5022"/>
<sequence length="259" mass="28567">MPSPFPGMNPYLEQSSVWRDFHASFLVTLRSVLVPRVRPKYHVELEESLFIDPTGDGPRLFAVADSAVADPAPEERGPGGTVTVTVVAAPLTVTVPGVTKKKMRRLVVRDSKSQDEVTAIELLSPSNKAAGADRDKYLERRVEVLTSAANFVELDFLRGGQRMPIRPRPECEYYALVSRAWQRPEIGLGPLKLRDPLPAIPVPLRPGEPEPLIELKAVLDRTDDEAGYEDRTYRTPPDPPLTAADTSWARAFVPAPVAP</sequence>
<dbReference type="Pfam" id="PF13267">
    <property type="entry name" value="DUF4058"/>
    <property type="match status" value="1"/>
</dbReference>